<protein>
    <submittedName>
        <fullName evidence="1">Uncharacterized protein</fullName>
    </submittedName>
</protein>
<sequence>MEKQENKDNPFAKVDKIEKQKKEFIEKAQGETHFSRKKDKIGRYILLDSDLSDRLEEYIKLEAKRFETKSYIFNEALDKWLESKGF</sequence>
<dbReference type="RefSeq" id="WP_147574760.1">
    <property type="nucleotide sequence ID" value="NZ_VOWB01000008.1"/>
</dbReference>
<accession>A0A5C7E2G4</accession>
<evidence type="ECO:0000313" key="2">
    <source>
        <dbReference type="Proteomes" id="UP000321310"/>
    </source>
</evidence>
<name>A0A5C7E2G4_9BACT</name>
<reference evidence="1 2" key="1">
    <citation type="submission" date="2019-07" db="EMBL/GenBank/DDBJ databases">
        <title>Rapid identification of Enteric Bacteria from Whole Genome Sequences (WGS) using Average Nucleotide Identity (ANI).</title>
        <authorList>
            <person name="Lane C."/>
        </authorList>
    </citation>
    <scope>NUCLEOTIDE SEQUENCE [LARGE SCALE GENOMIC DNA]</scope>
    <source>
        <strain evidence="1 2">2016D-0250</strain>
    </source>
</reference>
<organism evidence="1 2">
    <name type="scientific">Campylobacter peloridis</name>
    <dbReference type="NCBI Taxonomy" id="488546"/>
    <lineage>
        <taxon>Bacteria</taxon>
        <taxon>Pseudomonadati</taxon>
        <taxon>Campylobacterota</taxon>
        <taxon>Epsilonproteobacteria</taxon>
        <taxon>Campylobacterales</taxon>
        <taxon>Campylobacteraceae</taxon>
        <taxon>Campylobacter</taxon>
    </lineage>
</organism>
<proteinExistence type="predicted"/>
<comment type="caution">
    <text evidence="1">The sequence shown here is derived from an EMBL/GenBank/DDBJ whole genome shotgun (WGS) entry which is preliminary data.</text>
</comment>
<dbReference type="AlphaFoldDB" id="A0A5C7E2G4"/>
<dbReference type="EMBL" id="VOWB01000008">
    <property type="protein sequence ID" value="TXE84754.1"/>
    <property type="molecule type" value="Genomic_DNA"/>
</dbReference>
<gene>
    <name evidence="1" type="ORF">FPD46_00530</name>
</gene>
<evidence type="ECO:0000313" key="1">
    <source>
        <dbReference type="EMBL" id="TXE84754.1"/>
    </source>
</evidence>
<dbReference type="Proteomes" id="UP000321310">
    <property type="component" value="Unassembled WGS sequence"/>
</dbReference>